<evidence type="ECO:0008006" key="6">
    <source>
        <dbReference type="Google" id="ProtNLM"/>
    </source>
</evidence>
<dbReference type="SMART" id="SM00248">
    <property type="entry name" value="ANK"/>
    <property type="match status" value="11"/>
</dbReference>
<dbReference type="VEuPathDB" id="TrichDB:TRFO_15943"/>
<dbReference type="RefSeq" id="XP_068366957.1">
    <property type="nucleotide sequence ID" value="XM_068498674.1"/>
</dbReference>
<comment type="caution">
    <text evidence="4">The sequence shown here is derived from an EMBL/GenBank/DDBJ whole genome shotgun (WGS) entry which is preliminary data.</text>
</comment>
<reference evidence="4" key="1">
    <citation type="submission" date="2016-10" db="EMBL/GenBank/DDBJ databases">
        <authorList>
            <person name="Benchimol M."/>
            <person name="Almeida L.G."/>
            <person name="Vasconcelos A.T."/>
            <person name="Perreira-Neves A."/>
            <person name="Rosa I.A."/>
            <person name="Tasca T."/>
            <person name="Bogo M.R."/>
            <person name="de Souza W."/>
        </authorList>
    </citation>
    <scope>NUCLEOTIDE SEQUENCE [LARGE SCALE GENOMIC DNA]</scope>
    <source>
        <strain evidence="4">K</strain>
    </source>
</reference>
<gene>
    <name evidence="4" type="ORF">TRFO_15943</name>
</gene>
<keyword evidence="1" id="KW-0677">Repeat</keyword>
<dbReference type="InterPro" id="IPR036770">
    <property type="entry name" value="Ankyrin_rpt-contain_sf"/>
</dbReference>
<dbReference type="PANTHER" id="PTHR24178:SF41">
    <property type="entry name" value="ANKYRIN-2 ISOFORM X1"/>
    <property type="match status" value="1"/>
</dbReference>
<evidence type="ECO:0000313" key="4">
    <source>
        <dbReference type="EMBL" id="OHT13821.1"/>
    </source>
</evidence>
<protein>
    <recommendedName>
        <fullName evidence="6">Ankyrin repeat protein</fullName>
    </recommendedName>
</protein>
<feature type="repeat" description="ANK" evidence="3">
    <location>
        <begin position="422"/>
        <end position="443"/>
    </location>
</feature>
<dbReference type="Gene3D" id="1.25.40.20">
    <property type="entry name" value="Ankyrin repeat-containing domain"/>
    <property type="match status" value="3"/>
</dbReference>
<keyword evidence="5" id="KW-1185">Reference proteome</keyword>
<dbReference type="EMBL" id="MLAK01000469">
    <property type="protein sequence ID" value="OHT13821.1"/>
    <property type="molecule type" value="Genomic_DNA"/>
</dbReference>
<evidence type="ECO:0000256" key="1">
    <source>
        <dbReference type="ARBA" id="ARBA00022737"/>
    </source>
</evidence>
<feature type="repeat" description="ANK" evidence="3">
    <location>
        <begin position="456"/>
        <end position="480"/>
    </location>
</feature>
<dbReference type="GeneID" id="94833378"/>
<dbReference type="Pfam" id="PF12796">
    <property type="entry name" value="Ank_2"/>
    <property type="match status" value="3"/>
</dbReference>
<feature type="repeat" description="ANK" evidence="3">
    <location>
        <begin position="531"/>
        <end position="564"/>
    </location>
</feature>
<feature type="repeat" description="ANK" evidence="3">
    <location>
        <begin position="492"/>
        <end position="514"/>
    </location>
</feature>
<sequence>MIANFLNMFESNLIDALRHDTPDILISWLPNDDILKYCFSSKIPLKDQFLLNCPPIHCVAAYLGSIQCLQLLYDRGDRFKTKDNNSKTIVDFTFTGGHFESFNFLITHGFDPNDLLKQALIQDNINAIKFFHENDIFEFNFLLFKVAEFGCIEMMNYLIKVMGYKKIMNSRNDDGNSVLHISIENSKIQMLKHLFNHEETQNNDEINIKNENDINESKNIEDVDFNPINLKTGQSLLHLAAKKNNSEILNEILSEHGINTSQEHMWDFMTMDFLAVENDVRRKASIRSQNKVHKHSKPIDFNQKDNHGNTPLMIAVKEGGLSVIQAFLMNEGLIDINIVNKKGQTALIEAVIQNRAEVVAILIEIDGIDPNVLSKDGMAALHLACVNKNEEIVSLLLKLPTININIQSNQPKETQENQENKNGAAPLHFAVESGNINIFNDLLTFSNLKFDLLNEENMTPLQIAAREGHKEMLLKLLECGCSQKFLTATDINGLTPLHSAARFGHFEICQKIIELSKNNLIQIDVNQKDNDGWTALHYASRNAHLEIIKLLLEIPGIDVNSKDNRGNTALYFTMNQEIRLLLQGHGAR</sequence>
<accession>A0A1J4KWB7</accession>
<evidence type="ECO:0000256" key="2">
    <source>
        <dbReference type="ARBA" id="ARBA00023043"/>
    </source>
</evidence>
<organism evidence="4 5">
    <name type="scientific">Tritrichomonas foetus</name>
    <dbReference type="NCBI Taxonomy" id="1144522"/>
    <lineage>
        <taxon>Eukaryota</taxon>
        <taxon>Metamonada</taxon>
        <taxon>Parabasalia</taxon>
        <taxon>Tritrichomonadida</taxon>
        <taxon>Tritrichomonadidae</taxon>
        <taxon>Tritrichomonas</taxon>
    </lineage>
</organism>
<dbReference type="PROSITE" id="PS50088">
    <property type="entry name" value="ANK_REPEAT"/>
    <property type="match status" value="6"/>
</dbReference>
<evidence type="ECO:0000313" key="5">
    <source>
        <dbReference type="Proteomes" id="UP000179807"/>
    </source>
</evidence>
<dbReference type="PANTHER" id="PTHR24178">
    <property type="entry name" value="MOLTING PROTEIN MLT-4"/>
    <property type="match status" value="1"/>
</dbReference>
<dbReference type="InterPro" id="IPR002110">
    <property type="entry name" value="Ankyrin_rpt"/>
</dbReference>
<name>A0A1J4KWB7_9EUKA</name>
<dbReference type="AlphaFoldDB" id="A0A1J4KWB7"/>
<dbReference type="OrthoDB" id="20872at2759"/>
<dbReference type="SUPFAM" id="SSF48403">
    <property type="entry name" value="Ankyrin repeat"/>
    <property type="match status" value="2"/>
</dbReference>
<dbReference type="Proteomes" id="UP000179807">
    <property type="component" value="Unassembled WGS sequence"/>
</dbReference>
<feature type="repeat" description="ANK" evidence="3">
    <location>
        <begin position="376"/>
        <end position="398"/>
    </location>
</feature>
<keyword evidence="2 3" id="KW-0040">ANK repeat</keyword>
<dbReference type="Pfam" id="PF13606">
    <property type="entry name" value="Ank_3"/>
    <property type="match status" value="1"/>
</dbReference>
<evidence type="ECO:0000256" key="3">
    <source>
        <dbReference type="PROSITE-ProRule" id="PRU00023"/>
    </source>
</evidence>
<dbReference type="PROSITE" id="PS50297">
    <property type="entry name" value="ANK_REP_REGION"/>
    <property type="match status" value="5"/>
</dbReference>
<proteinExistence type="predicted"/>
<feature type="repeat" description="ANK" evidence="3">
    <location>
        <begin position="232"/>
        <end position="265"/>
    </location>
</feature>